<keyword evidence="3" id="KW-1185">Reference proteome</keyword>
<protein>
    <submittedName>
        <fullName evidence="2">Uncharacterized protein</fullName>
    </submittedName>
</protein>
<dbReference type="AlphaFoldDB" id="A0A7D5T4P6"/>
<feature type="region of interest" description="Disordered" evidence="1">
    <location>
        <begin position="458"/>
        <end position="485"/>
    </location>
</feature>
<accession>A0A7D5T4P6</accession>
<feature type="compositionally biased region" description="Basic and acidic residues" evidence="1">
    <location>
        <begin position="23"/>
        <end position="42"/>
    </location>
</feature>
<evidence type="ECO:0000256" key="1">
    <source>
        <dbReference type="SAM" id="MobiDB-lite"/>
    </source>
</evidence>
<reference evidence="2 3" key="1">
    <citation type="submission" date="2020-07" db="EMBL/GenBank/DDBJ databases">
        <title>Halosimplex litoreum sp. nov. and Halosimplex rubrum sp. nov., isolated from different salt environments.</title>
        <authorList>
            <person name="Cui H."/>
        </authorList>
    </citation>
    <scope>NUCLEOTIDE SEQUENCE [LARGE SCALE GENOMIC DNA]</scope>
    <source>
        <strain evidence="2 3">R2</strain>
    </source>
</reference>
<dbReference type="GeneID" id="56083861"/>
<dbReference type="Pfam" id="PF07232">
    <property type="entry name" value="DUF1424"/>
    <property type="match status" value="1"/>
</dbReference>
<dbReference type="InterPro" id="IPR009870">
    <property type="entry name" value="DUF1424"/>
</dbReference>
<feature type="region of interest" description="Disordered" evidence="1">
    <location>
        <begin position="1"/>
        <end position="42"/>
    </location>
</feature>
<dbReference type="Proteomes" id="UP000509346">
    <property type="component" value="Chromosome"/>
</dbReference>
<proteinExistence type="predicted"/>
<dbReference type="EMBL" id="CP058909">
    <property type="protein sequence ID" value="QLH82791.1"/>
    <property type="molecule type" value="Genomic_DNA"/>
</dbReference>
<feature type="compositionally biased region" description="Low complexity" evidence="1">
    <location>
        <begin position="652"/>
        <end position="672"/>
    </location>
</feature>
<evidence type="ECO:0000313" key="3">
    <source>
        <dbReference type="Proteomes" id="UP000509346"/>
    </source>
</evidence>
<gene>
    <name evidence="2" type="ORF">HZS54_14690</name>
</gene>
<feature type="compositionally biased region" description="Basic and acidic residues" evidence="1">
    <location>
        <begin position="673"/>
        <end position="689"/>
    </location>
</feature>
<feature type="compositionally biased region" description="Acidic residues" evidence="1">
    <location>
        <begin position="701"/>
        <end position="720"/>
    </location>
</feature>
<name>A0A7D5T4P6_9EURY</name>
<sequence>MSAESGGSRPPQANSAPADTDAETPKSESRCAKNLDELPDPTEKVREFLDEFGERAHVPLSETHGRALRAECVEEEREVSKYVTESGAEESVEEVVERRAVPLWRGVAEMLDWHEEYHCSTLRLEYGTERDPSHEILDIDLENSWFAAYQEQERAKLKALERETCGYETCEECGTRWCQEPDDHATEHVAGRFEEPAVVLTGRTASGAGRPPVDHARAIAEAWTDGEVRRSLRYILDEKLGLESDEWVRWTQGEPHPGDGENRGYHHAHDIIILDAAGASEEVTAATFRTMIEAHVADCEGAGPRAHDLDASMEEWESGEVETVSVKHVDGEIEESVASYAAAYLANESVDLLEREPEYLAWAATMWATETQKGIKSESANHAIEADRCEHEHATGEQDLAHGEEVTKKRCRCAEQAWGPGCRRCDGRGYHVVCMACGSPWEIEQTQTLAEARVGAESVAADGGRVDGTQTAEESREEELRSRWPSARSAASVGGSVAVKECDHEEPNQCPLCAESERDVANMTPVPESASAPESPECVVAGFERPPQWRAKAIIRDGEELPASGGGTDTRPLKLGGAPEVVARMALRGPGVIKCFGCGMTYDTVAEYVSHGCEGGVVGVGWMVQREGAPEVSCPECDHKWRANPSADTAVCPRCSSEGSPESPPEVTVPRSVGREPPAEESRLSRERFLAALPDRVLPGEGEESDGGDDLGGGGEEELGEQVVRYVEEHPEESAVAIAGRFGLSPAAAEEIESVRA</sequence>
<dbReference type="RefSeq" id="WP_179917860.1">
    <property type="nucleotide sequence ID" value="NZ_CP058909.1"/>
</dbReference>
<dbReference type="KEGG" id="hpel:HZS54_14690"/>
<evidence type="ECO:0000313" key="2">
    <source>
        <dbReference type="EMBL" id="QLH82791.1"/>
    </source>
</evidence>
<dbReference type="OrthoDB" id="226484at2157"/>
<organism evidence="2 3">
    <name type="scientific">Halosimplex pelagicum</name>
    <dbReference type="NCBI Taxonomy" id="869886"/>
    <lineage>
        <taxon>Archaea</taxon>
        <taxon>Methanobacteriati</taxon>
        <taxon>Methanobacteriota</taxon>
        <taxon>Stenosarchaea group</taxon>
        <taxon>Halobacteria</taxon>
        <taxon>Halobacteriales</taxon>
        <taxon>Haloarculaceae</taxon>
        <taxon>Halosimplex</taxon>
    </lineage>
</organism>
<feature type="region of interest" description="Disordered" evidence="1">
    <location>
        <begin position="648"/>
        <end position="721"/>
    </location>
</feature>